<evidence type="ECO:0000256" key="8">
    <source>
        <dbReference type="RuleBase" id="RU369061"/>
    </source>
</evidence>
<dbReference type="InterPro" id="IPR029056">
    <property type="entry name" value="Ribokinase-like"/>
</dbReference>
<keyword evidence="3 7" id="KW-0547">Nucleotide-binding</keyword>
<evidence type="ECO:0000256" key="6">
    <source>
        <dbReference type="ARBA" id="ARBA00047745"/>
    </source>
</evidence>
<evidence type="ECO:0000259" key="9">
    <source>
        <dbReference type="Pfam" id="PF00294"/>
    </source>
</evidence>
<proteinExistence type="inferred from homology"/>
<reference evidence="11" key="1">
    <citation type="journal article" date="2019" name="Int. J. Syst. Evol. Microbiol.">
        <title>The Global Catalogue of Microorganisms (GCM) 10K type strain sequencing project: providing services to taxonomists for standard genome sequencing and annotation.</title>
        <authorList>
            <consortium name="The Broad Institute Genomics Platform"/>
            <consortium name="The Broad Institute Genome Sequencing Center for Infectious Disease"/>
            <person name="Wu L."/>
            <person name="Ma J."/>
        </authorList>
    </citation>
    <scope>NUCLEOTIDE SEQUENCE [LARGE SCALE GENOMIC DNA]</scope>
    <source>
        <strain evidence="11">JCM 12662</strain>
    </source>
</reference>
<dbReference type="InterPro" id="IPR011611">
    <property type="entry name" value="PfkB_dom"/>
</dbReference>
<keyword evidence="7" id="KW-0423">Lactose metabolism</keyword>
<evidence type="ECO:0000313" key="10">
    <source>
        <dbReference type="EMBL" id="GAA0372521.1"/>
    </source>
</evidence>
<comment type="function">
    <text evidence="8">Catalyzes the ATP-dependent phosphorylation of fructose-l-phosphate to fructose-l,6-bisphosphate.</text>
</comment>
<dbReference type="EC" id="2.7.1.144" evidence="7"/>
<dbReference type="PROSITE" id="PS00583">
    <property type="entry name" value="PFKB_KINASES_1"/>
    <property type="match status" value="1"/>
</dbReference>
<dbReference type="SUPFAM" id="SSF53613">
    <property type="entry name" value="Ribokinase-like"/>
    <property type="match status" value="1"/>
</dbReference>
<evidence type="ECO:0000256" key="3">
    <source>
        <dbReference type="ARBA" id="ARBA00022741"/>
    </source>
</evidence>
<dbReference type="NCBIfam" id="TIGR03828">
    <property type="entry name" value="pfkB"/>
    <property type="match status" value="1"/>
</dbReference>
<dbReference type="Proteomes" id="UP001501166">
    <property type="component" value="Unassembled WGS sequence"/>
</dbReference>
<dbReference type="Gene3D" id="3.40.1190.20">
    <property type="match status" value="1"/>
</dbReference>
<keyword evidence="11" id="KW-1185">Reference proteome</keyword>
<evidence type="ECO:0000256" key="4">
    <source>
        <dbReference type="ARBA" id="ARBA00022777"/>
    </source>
</evidence>
<dbReference type="NCBIfam" id="TIGR03168">
    <property type="entry name" value="1-PFK"/>
    <property type="match status" value="1"/>
</dbReference>
<dbReference type="PANTHER" id="PTHR46566">
    <property type="entry name" value="1-PHOSPHOFRUCTOKINASE-RELATED"/>
    <property type="match status" value="1"/>
</dbReference>
<dbReference type="RefSeq" id="WP_343757108.1">
    <property type="nucleotide sequence ID" value="NZ_BAAACW010000167.1"/>
</dbReference>
<name>A0ABP3HMH0_9LACT</name>
<dbReference type="PANTHER" id="PTHR46566:SF1">
    <property type="entry name" value="1-PHOSPHOFRUCTOKINASE"/>
    <property type="match status" value="1"/>
</dbReference>
<dbReference type="EMBL" id="BAAACW010000167">
    <property type="protein sequence ID" value="GAA0372521.1"/>
    <property type="molecule type" value="Genomic_DNA"/>
</dbReference>
<organism evidence="10 11">
    <name type="scientific">Alkalibacterium iburiense</name>
    <dbReference type="NCBI Taxonomy" id="290589"/>
    <lineage>
        <taxon>Bacteria</taxon>
        <taxon>Bacillati</taxon>
        <taxon>Bacillota</taxon>
        <taxon>Bacilli</taxon>
        <taxon>Lactobacillales</taxon>
        <taxon>Carnobacteriaceae</taxon>
        <taxon>Alkalibacterium</taxon>
    </lineage>
</organism>
<gene>
    <name evidence="10" type="primary">pfkB</name>
    <name evidence="10" type="ORF">GCM10008932_24780</name>
</gene>
<comment type="caution">
    <text evidence="10">The sequence shown here is derived from an EMBL/GenBank/DDBJ whole genome shotgun (WGS) entry which is preliminary data.</text>
</comment>
<dbReference type="CDD" id="cd01164">
    <property type="entry name" value="FruK_PfkB_like"/>
    <property type="match status" value="1"/>
</dbReference>
<dbReference type="InterPro" id="IPR022463">
    <property type="entry name" value="1-PFruKinase"/>
</dbReference>
<evidence type="ECO:0000313" key="11">
    <source>
        <dbReference type="Proteomes" id="UP001501166"/>
    </source>
</evidence>
<dbReference type="InterPro" id="IPR017583">
    <property type="entry name" value="Tagatose/fructose_Pkinase"/>
</dbReference>
<comment type="catalytic activity">
    <reaction evidence="6 8">
        <text>beta-D-fructose 1-phosphate + ATP = beta-D-fructose 1,6-bisphosphate + ADP + H(+)</text>
        <dbReference type="Rhea" id="RHEA:14213"/>
        <dbReference type="ChEBI" id="CHEBI:15378"/>
        <dbReference type="ChEBI" id="CHEBI:30616"/>
        <dbReference type="ChEBI" id="CHEBI:32966"/>
        <dbReference type="ChEBI" id="CHEBI:138881"/>
        <dbReference type="ChEBI" id="CHEBI:456216"/>
        <dbReference type="EC" id="2.7.1.56"/>
    </reaction>
</comment>
<dbReference type="InterPro" id="IPR002173">
    <property type="entry name" value="Carboh/pur_kinase_PfkB_CS"/>
</dbReference>
<evidence type="ECO:0000256" key="1">
    <source>
        <dbReference type="ARBA" id="ARBA00005380"/>
    </source>
</evidence>
<keyword evidence="2 7" id="KW-0808">Transferase</keyword>
<dbReference type="PROSITE" id="PS00584">
    <property type="entry name" value="PFKB_KINASES_2"/>
    <property type="match status" value="1"/>
</dbReference>
<comment type="catalytic activity">
    <reaction evidence="7">
        <text>D-tagatofuranose 6-phosphate + ATP = D-tagatofuranose 1,6-bisphosphate + ADP + H(+)</text>
        <dbReference type="Rhea" id="RHEA:12420"/>
        <dbReference type="ChEBI" id="CHEBI:15378"/>
        <dbReference type="ChEBI" id="CHEBI:30616"/>
        <dbReference type="ChEBI" id="CHEBI:58694"/>
        <dbReference type="ChEBI" id="CHEBI:58695"/>
        <dbReference type="ChEBI" id="CHEBI:456216"/>
        <dbReference type="EC" id="2.7.1.144"/>
    </reaction>
</comment>
<comment type="similarity">
    <text evidence="1">Belongs to the carbohydrate kinase pfkB family.</text>
</comment>
<keyword evidence="5 7" id="KW-0067">ATP-binding</keyword>
<sequence>MIYTVTLNPSIDYVIYPGQEITPGQINRFEKSHMYPGGKGINVSRILHELGIPSTATGFVGGFTGQFIVDSLEKDGISTAFAYVNDNTRINVKVKGQQETEINGAGSFISEEDATHFLARFDEMTAEDIVILSGSKARNLPGNYYQQIISHLTDKGIPFVIDTTGTELNDALSSRPLVIKPNKEELEDLYQVKLDTIEALIAYGKKMLSEGPQHVLISMAGDGALLLTNQAVYKGSVPKGEVKNSVGAGDSMVAGFVGQYSLTQDPLDAFKMGLACGSATAFSDDLANKETIDKVYQTVKIEQLEGK</sequence>
<dbReference type="Pfam" id="PF00294">
    <property type="entry name" value="PfkB"/>
    <property type="match status" value="1"/>
</dbReference>
<comment type="similarity">
    <text evidence="7">Belongs to the carbohydrate kinase PfkB family. LacC subfamily.</text>
</comment>
<evidence type="ECO:0000256" key="5">
    <source>
        <dbReference type="ARBA" id="ARBA00022840"/>
    </source>
</evidence>
<feature type="domain" description="Carbohydrate kinase PfkB" evidence="9">
    <location>
        <begin position="6"/>
        <end position="283"/>
    </location>
</feature>
<keyword evidence="4 8" id="KW-0418">Kinase</keyword>
<comment type="pathway">
    <text evidence="7">Carbohydrate metabolism; D-tagatose 6-phosphate degradation; D-glyceraldehyde 3-phosphate and glycerone phosphate from D-tagatose 6-phosphate: step 1/2.</text>
</comment>
<evidence type="ECO:0000256" key="2">
    <source>
        <dbReference type="ARBA" id="ARBA00022679"/>
    </source>
</evidence>
<protein>
    <recommendedName>
        <fullName evidence="7">Tagatose-6-phosphate kinase</fullName>
        <ecNumber evidence="7">2.7.1.144</ecNumber>
    </recommendedName>
</protein>
<accession>A0ABP3HMH0</accession>
<evidence type="ECO:0000256" key="7">
    <source>
        <dbReference type="PIRNR" id="PIRNR000535"/>
    </source>
</evidence>
<dbReference type="PIRSF" id="PIRSF000535">
    <property type="entry name" value="1PFK/6PFK/LacC"/>
    <property type="match status" value="1"/>
</dbReference>